<dbReference type="Gene3D" id="3.30.300.30">
    <property type="match status" value="1"/>
</dbReference>
<dbReference type="PANTHER" id="PTHR45527:SF1">
    <property type="entry name" value="FATTY ACID SYNTHASE"/>
    <property type="match status" value="1"/>
</dbReference>
<dbReference type="Gene3D" id="3.40.50.980">
    <property type="match status" value="2"/>
</dbReference>
<dbReference type="Gene3D" id="3.40.50.1820">
    <property type="entry name" value="alpha/beta hydrolase"/>
    <property type="match status" value="1"/>
</dbReference>
<proteinExistence type="predicted"/>
<sequence>MTYGELEVWSNRLARYLSGRGVRPGDLVAVHVERSPHMVAAVLAVLKAGAGYTMLDPQFPEERLNGVLEQVRPAALITQSHLPVLRTGAVCVDLTREVAEVSAVSGAAVGTGGLPESVACVMFTSGSTGVPKGVVASHRALVATFVGPDYLAFGPQQTFLQCSPVSWDAFALEVFGPLLHGGVCVLQSGQHTDPHQIVELVERHRVTTLQMSASLFNHMLDEHPAVFGQIREAMTAGEAASPVHVARALEAHPHLRLLNGYGPAESMGFTTTFTIEPGGAGGVASVPVGGPLSGKRAYVLDGNLGLAPAGVPGELYVAGHGLAHGYIGQPGLSADRFVADPYGPAGSRMYRTGDLARWNEQGALEYLGRGDQQVKLRGFRIEPGEIEAVLTSHPDVQQAAAVIREDRPGDRRLVAYVVGEAADATVLLRHTAARLPEYMVPAAVVVLEELPRTVNGKLDRRALPAPDLSADSAGRAPRDPAEEILCGLFADTLALPSVTIDDHFFHRGGHSLLATRLI</sequence>
<dbReference type="CDD" id="cd12117">
    <property type="entry name" value="A_NRPS_Srf_like"/>
    <property type="match status" value="1"/>
</dbReference>
<name>A0ABV5LMF2_9ACTN</name>
<dbReference type="InterPro" id="IPR009081">
    <property type="entry name" value="PP-bd_ACP"/>
</dbReference>
<organism evidence="2 3">
    <name type="scientific">Streptomyces heliomycini</name>
    <dbReference type="NCBI Taxonomy" id="284032"/>
    <lineage>
        <taxon>Bacteria</taxon>
        <taxon>Bacillati</taxon>
        <taxon>Actinomycetota</taxon>
        <taxon>Actinomycetes</taxon>
        <taxon>Kitasatosporales</taxon>
        <taxon>Streptomycetaceae</taxon>
        <taxon>Streptomyces</taxon>
    </lineage>
</organism>
<dbReference type="InterPro" id="IPR000873">
    <property type="entry name" value="AMP-dep_synth/lig_dom"/>
</dbReference>
<dbReference type="InterPro" id="IPR020845">
    <property type="entry name" value="AMP-binding_CS"/>
</dbReference>
<dbReference type="PANTHER" id="PTHR45527">
    <property type="entry name" value="NONRIBOSOMAL PEPTIDE SYNTHETASE"/>
    <property type="match status" value="1"/>
</dbReference>
<dbReference type="Pfam" id="PF00501">
    <property type="entry name" value="AMP-binding"/>
    <property type="match status" value="1"/>
</dbReference>
<gene>
    <name evidence="2" type="ORF">ACFFUA_37735</name>
</gene>
<dbReference type="RefSeq" id="WP_380957863.1">
    <property type="nucleotide sequence ID" value="NZ_JBHMDI010000305.1"/>
</dbReference>
<comment type="caution">
    <text evidence="2">The sequence shown here is derived from an EMBL/GenBank/DDBJ whole genome shotgun (WGS) entry which is preliminary data.</text>
</comment>
<accession>A0ABV5LMF2</accession>
<dbReference type="PROSITE" id="PS00455">
    <property type="entry name" value="AMP_BINDING"/>
    <property type="match status" value="1"/>
</dbReference>
<dbReference type="Proteomes" id="UP001589753">
    <property type="component" value="Unassembled WGS sequence"/>
</dbReference>
<reference evidence="2 3" key="1">
    <citation type="submission" date="2024-09" db="EMBL/GenBank/DDBJ databases">
        <authorList>
            <person name="Sun Q."/>
            <person name="Mori K."/>
        </authorList>
    </citation>
    <scope>NUCLEOTIDE SEQUENCE [LARGE SCALE GENOMIC DNA]</scope>
    <source>
        <strain evidence="2 3">JCM 9767</strain>
    </source>
</reference>
<feature type="domain" description="Carrier" evidence="1">
    <location>
        <begin position="476"/>
        <end position="518"/>
    </location>
</feature>
<dbReference type="InterPro" id="IPR025110">
    <property type="entry name" value="AMP-bd_C"/>
</dbReference>
<evidence type="ECO:0000313" key="3">
    <source>
        <dbReference type="Proteomes" id="UP001589753"/>
    </source>
</evidence>
<keyword evidence="3" id="KW-1185">Reference proteome</keyword>
<dbReference type="Gene3D" id="2.30.38.10">
    <property type="entry name" value="Luciferase, Domain 3"/>
    <property type="match status" value="1"/>
</dbReference>
<evidence type="ECO:0000313" key="2">
    <source>
        <dbReference type="EMBL" id="MFB9353071.1"/>
    </source>
</evidence>
<dbReference type="SUPFAM" id="SSF56801">
    <property type="entry name" value="Acetyl-CoA synthetase-like"/>
    <property type="match status" value="1"/>
</dbReference>
<dbReference type="Pfam" id="PF13193">
    <property type="entry name" value="AMP-binding_C"/>
    <property type="match status" value="1"/>
</dbReference>
<feature type="non-terminal residue" evidence="2">
    <location>
        <position position="518"/>
    </location>
</feature>
<dbReference type="NCBIfam" id="TIGR01733">
    <property type="entry name" value="AA-adenyl-dom"/>
    <property type="match status" value="1"/>
</dbReference>
<dbReference type="InterPro" id="IPR045851">
    <property type="entry name" value="AMP-bd_C_sf"/>
</dbReference>
<dbReference type="InterPro" id="IPR010071">
    <property type="entry name" value="AA_adenyl_dom"/>
</dbReference>
<protein>
    <submittedName>
        <fullName evidence="2">Amino acid adenylation domain-containing protein</fullName>
    </submittedName>
</protein>
<dbReference type="EMBL" id="JBHMDI010000305">
    <property type="protein sequence ID" value="MFB9353071.1"/>
    <property type="molecule type" value="Genomic_DNA"/>
</dbReference>
<evidence type="ECO:0000259" key="1">
    <source>
        <dbReference type="PROSITE" id="PS50075"/>
    </source>
</evidence>
<dbReference type="InterPro" id="IPR029058">
    <property type="entry name" value="AB_hydrolase_fold"/>
</dbReference>
<dbReference type="PROSITE" id="PS50075">
    <property type="entry name" value="CARRIER"/>
    <property type="match status" value="1"/>
</dbReference>